<organism evidence="4 5">
    <name type="scientific">Candidatus Phycosocius bacilliformis</name>
    <dbReference type="NCBI Taxonomy" id="1445552"/>
    <lineage>
        <taxon>Bacteria</taxon>
        <taxon>Pseudomonadati</taxon>
        <taxon>Pseudomonadota</taxon>
        <taxon>Alphaproteobacteria</taxon>
        <taxon>Caulobacterales</taxon>
        <taxon>Caulobacterales incertae sedis</taxon>
        <taxon>Candidatus Phycosocius</taxon>
    </lineage>
</organism>
<dbReference type="Pfam" id="PF00144">
    <property type="entry name" value="Beta-lactamase"/>
    <property type="match status" value="1"/>
</dbReference>
<evidence type="ECO:0000313" key="4">
    <source>
        <dbReference type="EMBL" id="GBF56498.1"/>
    </source>
</evidence>
<comment type="caution">
    <text evidence="4">The sequence shown here is derived from an EMBL/GenBank/DDBJ whole genome shotgun (WGS) entry which is preliminary data.</text>
</comment>
<dbReference type="AlphaFoldDB" id="A0A2P2E620"/>
<evidence type="ECO:0000259" key="3">
    <source>
        <dbReference type="Pfam" id="PF11954"/>
    </source>
</evidence>
<dbReference type="PANTHER" id="PTHR46825:SF15">
    <property type="entry name" value="BETA-LACTAMASE-RELATED DOMAIN-CONTAINING PROTEIN"/>
    <property type="match status" value="1"/>
</dbReference>
<feature type="domain" description="Peptidase S12 Pab87-related C-terminal" evidence="3">
    <location>
        <begin position="406"/>
        <end position="496"/>
    </location>
</feature>
<dbReference type="InterPro" id="IPR021860">
    <property type="entry name" value="Peptidase_S12_Pab87-rel_C"/>
</dbReference>
<evidence type="ECO:0000259" key="2">
    <source>
        <dbReference type="Pfam" id="PF00144"/>
    </source>
</evidence>
<name>A0A2P2E620_9PROT</name>
<dbReference type="Gene3D" id="2.40.128.600">
    <property type="match status" value="1"/>
</dbReference>
<dbReference type="RefSeq" id="WP_108983381.1">
    <property type="nucleotide sequence ID" value="NZ_BFBR01000001.1"/>
</dbReference>
<dbReference type="EMBL" id="BFBR01000001">
    <property type="protein sequence ID" value="GBF56498.1"/>
    <property type="molecule type" value="Genomic_DNA"/>
</dbReference>
<feature type="chain" id="PRO_5015158599" evidence="1">
    <location>
        <begin position="25"/>
        <end position="506"/>
    </location>
</feature>
<sequence length="506" mass="55390">MQRRAFIAAMGAGLASGLIRPAWAAKAKPDPYADFDALFETARQAWRAPGLAVAILKDGVPIYAKGFGWRDGARTQPITADTLFGCASLTKAFTAASAALLVDDGKLDWDEPVTRYVPEFRVAGGAEYASLSLRDMLSHRTGLGTHDLVWYNNERLSKAELLARLPHLPMLAPLRSQYQYNNLMYILAGLVVERVSGQSWEGFLKARLLEPLGMSRTGFTPTQMSQDGNFAFGHKLGADKLAISIPLRPEDAIGPAGELHSSANQFLAWMALQLGRGTYQGRRLFSAAQSEAMWAPIIATGGQPEATELTRGFYGMGWRTDYYRGMRRVAHGGNLNGFSSRVTLFPEQNIGIIAFANLRGTPLPGHVSLDVFDRLMGLEPANWSARGLARREVNEAKAAAQMPPAPIAGTSPSRPLAQFVGTFEHPGYGIWTISLDDGGLRGLFNQMPVRLGHWHYDVFNATPLREDDDDLLNVKFAFLSDMAGQIRGLEVEMDSDFPPALFTRTA</sequence>
<reference evidence="4 5" key="1">
    <citation type="journal article" date="2018" name="Genome Announc.">
        <title>Draft Genome Sequence of "Candidatus Phycosocius bacilliformis," an Alphaproteobacterial Ectosymbiont of the Hydrocarbon-Producing Green Alga Botryococcus braunii.</title>
        <authorList>
            <person name="Tanabe Y."/>
            <person name="Yamaguchi H."/>
            <person name="Watanabe M.M."/>
        </authorList>
    </citation>
    <scope>NUCLEOTIDE SEQUENCE [LARGE SCALE GENOMIC DNA]</scope>
    <source>
        <strain evidence="4 5">BOTRYCO-2</strain>
    </source>
</reference>
<gene>
    <name evidence="4" type="primary">pbpE_1</name>
    <name evidence="4" type="ORF">PbB2_00154</name>
</gene>
<keyword evidence="1" id="KW-0732">Signal</keyword>
<dbReference type="Gene3D" id="3.40.710.10">
    <property type="entry name" value="DD-peptidase/beta-lactamase superfamily"/>
    <property type="match status" value="1"/>
</dbReference>
<protein>
    <submittedName>
        <fullName evidence="4">Penicillin-binding protein 4</fullName>
    </submittedName>
</protein>
<evidence type="ECO:0000313" key="5">
    <source>
        <dbReference type="Proteomes" id="UP000245086"/>
    </source>
</evidence>
<dbReference type="PANTHER" id="PTHR46825">
    <property type="entry name" value="D-ALANYL-D-ALANINE-CARBOXYPEPTIDASE/ENDOPEPTIDASE AMPH"/>
    <property type="match status" value="1"/>
</dbReference>
<dbReference type="Pfam" id="PF11954">
    <property type="entry name" value="DUF3471"/>
    <property type="match status" value="1"/>
</dbReference>
<dbReference type="Proteomes" id="UP000245086">
    <property type="component" value="Unassembled WGS sequence"/>
</dbReference>
<dbReference type="OrthoDB" id="5377981at2"/>
<feature type="signal peptide" evidence="1">
    <location>
        <begin position="1"/>
        <end position="24"/>
    </location>
</feature>
<accession>A0A2P2E620</accession>
<evidence type="ECO:0000256" key="1">
    <source>
        <dbReference type="SAM" id="SignalP"/>
    </source>
</evidence>
<feature type="domain" description="Beta-lactamase-related" evidence="2">
    <location>
        <begin position="35"/>
        <end position="361"/>
    </location>
</feature>
<dbReference type="InterPro" id="IPR050491">
    <property type="entry name" value="AmpC-like"/>
</dbReference>
<keyword evidence="5" id="KW-1185">Reference proteome</keyword>
<dbReference type="InterPro" id="IPR001466">
    <property type="entry name" value="Beta-lactam-related"/>
</dbReference>
<proteinExistence type="predicted"/>
<dbReference type="InterPro" id="IPR012338">
    <property type="entry name" value="Beta-lactam/transpept-like"/>
</dbReference>
<dbReference type="SUPFAM" id="SSF56601">
    <property type="entry name" value="beta-lactamase/transpeptidase-like"/>
    <property type="match status" value="1"/>
</dbReference>